<feature type="transmembrane region" description="Helical" evidence="1">
    <location>
        <begin position="511"/>
        <end position="531"/>
    </location>
</feature>
<feature type="transmembrane region" description="Helical" evidence="1">
    <location>
        <begin position="456"/>
        <end position="474"/>
    </location>
</feature>
<dbReference type="KEGG" id="sace:GIY23_10850"/>
<feature type="transmembrane region" description="Helical" evidence="1">
    <location>
        <begin position="358"/>
        <end position="382"/>
    </location>
</feature>
<keyword evidence="1" id="KW-0472">Membrane</keyword>
<dbReference type="InterPro" id="IPR045175">
    <property type="entry name" value="M28_fam"/>
</dbReference>
<evidence type="ECO:0000256" key="1">
    <source>
        <dbReference type="SAM" id="Phobius"/>
    </source>
</evidence>
<organism evidence="3 4">
    <name type="scientific">Allosaccharopolyspora coralli</name>
    <dbReference type="NCBI Taxonomy" id="2665642"/>
    <lineage>
        <taxon>Bacteria</taxon>
        <taxon>Bacillati</taxon>
        <taxon>Actinomycetota</taxon>
        <taxon>Actinomycetes</taxon>
        <taxon>Pseudonocardiales</taxon>
        <taxon>Pseudonocardiaceae</taxon>
        <taxon>Allosaccharopolyspora</taxon>
    </lineage>
</organism>
<dbReference type="Proteomes" id="UP000371041">
    <property type="component" value="Chromosome"/>
</dbReference>
<dbReference type="SUPFAM" id="SSF53187">
    <property type="entry name" value="Zn-dependent exopeptidases"/>
    <property type="match status" value="1"/>
</dbReference>
<accession>A0A5Q3Q9S2</accession>
<name>A0A5Q3Q9S2_9PSEU</name>
<proteinExistence type="predicted"/>
<keyword evidence="1" id="KW-0812">Transmembrane</keyword>
<dbReference type="PANTHER" id="PTHR12147:SF26">
    <property type="entry name" value="PEPTIDASE M28 DOMAIN-CONTAINING PROTEIN"/>
    <property type="match status" value="1"/>
</dbReference>
<evidence type="ECO:0000313" key="3">
    <source>
        <dbReference type="EMBL" id="QGK69954.1"/>
    </source>
</evidence>
<feature type="transmembrane region" description="Helical" evidence="1">
    <location>
        <begin position="429"/>
        <end position="450"/>
    </location>
</feature>
<feature type="transmembrane region" description="Helical" evidence="1">
    <location>
        <begin position="402"/>
        <end position="422"/>
    </location>
</feature>
<evidence type="ECO:0000259" key="2">
    <source>
        <dbReference type="Pfam" id="PF04389"/>
    </source>
</evidence>
<dbReference type="GO" id="GO:0006508">
    <property type="term" value="P:proteolysis"/>
    <property type="evidence" value="ECO:0007669"/>
    <property type="project" value="InterPro"/>
</dbReference>
<dbReference type="Gene3D" id="3.40.630.10">
    <property type="entry name" value="Zn peptidases"/>
    <property type="match status" value="1"/>
</dbReference>
<gene>
    <name evidence="3" type="ORF">GIY23_10850</name>
</gene>
<feature type="transmembrane region" description="Helical" evidence="1">
    <location>
        <begin position="543"/>
        <end position="567"/>
    </location>
</feature>
<feature type="transmembrane region" description="Helical" evidence="1">
    <location>
        <begin position="483"/>
        <end position="505"/>
    </location>
</feature>
<keyword evidence="4" id="KW-1185">Reference proteome</keyword>
<dbReference type="InterPro" id="IPR007484">
    <property type="entry name" value="Peptidase_M28"/>
</dbReference>
<dbReference type="RefSeq" id="WP_154076547.1">
    <property type="nucleotide sequence ID" value="NZ_CP045929.1"/>
</dbReference>
<dbReference type="Pfam" id="PF04389">
    <property type="entry name" value="Peptidase_M28"/>
    <property type="match status" value="1"/>
</dbReference>
<dbReference type="EMBL" id="CP045929">
    <property type="protein sequence ID" value="QGK69954.1"/>
    <property type="molecule type" value="Genomic_DNA"/>
</dbReference>
<protein>
    <submittedName>
        <fullName evidence="3">M28 family peptidase</fullName>
    </submittedName>
</protein>
<dbReference type="PANTHER" id="PTHR12147">
    <property type="entry name" value="METALLOPEPTIDASE M28 FAMILY MEMBER"/>
    <property type="match status" value="1"/>
</dbReference>
<feature type="domain" description="Peptidase M28" evidence="2">
    <location>
        <begin position="105"/>
        <end position="291"/>
    </location>
</feature>
<dbReference type="AlphaFoldDB" id="A0A5Q3Q9S2"/>
<sequence>MGRTRWLSTIGLLGLLLLGALSAFVQQPATRAADAPSQQFSGERAMEHIERVAAEPRTLGSTQHAETRRYLLEQLETWGWNTEVHRSVGATNPDEGTRQLAAVSNVLATLPGTDPTGTVVLAAHYDSVAASPGAADDGIGMGTLLETARALSATETAPRNNVTILITDAEELGLLGAEAFVRDRADQLGTTVLLNHEARGNEGVPTTFRTTSPNAVLLEVLSLAPGTVADSAFEAVFEALPNDTDVTRFTEGGLHSYDTAITGGGAYYHSPLDTPENLSDGSLQQMGIASLTMTRDLAGRDLATVPRAGNDLVTTLPWGQARYPQAAEAPLAWVMLALAAAVVGLARWRRALTLPRTVISAVVTLVALAAAGLAAFAVWQVASTVEPGQASAVVGVPYTPGPYQVAMLLAGFGVLVGTYALLRRRLGAEALAAGGLLTFALLAVLATLTLPGLSSLLVPPTFPVVLGALITAVMPRKHTVGRVVVTLLALVPAAVLLAPGAVSAFEVDLALGGVLGTVLFAIAVWLALPVFENLWSSDARRSWWRSAALPALGLTLVAALIATGLVANRPGATPPRQQQLLYSIDADADTAYWATSDTPDSDWSRSLLPEQPAVLDDAFPWVDGEPLAHGPAPIAAQPGPRLEVVADRGDPAGTRELTLRLSSPREAAALGLWVDAEQATVRSATVAGRSVTGTEQGEDFGFVFHGAPSEGIEVQLVLTQHADTLPVRIADRGHDLTQVPGFTPPDGLVLVRPISAVTRTQTL</sequence>
<evidence type="ECO:0000313" key="4">
    <source>
        <dbReference type="Proteomes" id="UP000371041"/>
    </source>
</evidence>
<feature type="transmembrane region" description="Helical" evidence="1">
    <location>
        <begin position="330"/>
        <end position="346"/>
    </location>
</feature>
<keyword evidence="1" id="KW-1133">Transmembrane helix</keyword>
<dbReference type="GO" id="GO:0008235">
    <property type="term" value="F:metalloexopeptidase activity"/>
    <property type="evidence" value="ECO:0007669"/>
    <property type="project" value="InterPro"/>
</dbReference>
<reference evidence="4" key="1">
    <citation type="submission" date="2019-11" db="EMBL/GenBank/DDBJ databases">
        <title>The complete genome sequence of Saccharopolyspora sp. E2A.</title>
        <authorList>
            <person name="Zhang G."/>
        </authorList>
    </citation>
    <scope>NUCLEOTIDE SEQUENCE [LARGE SCALE GENOMIC DNA]</scope>
    <source>
        <strain evidence="4">E2A</strain>
    </source>
</reference>